<dbReference type="Proteomes" id="UP000661112">
    <property type="component" value="Unassembled WGS sequence"/>
</dbReference>
<proteinExistence type="predicted"/>
<evidence type="ECO:0000313" key="2">
    <source>
        <dbReference type="Proteomes" id="UP000661112"/>
    </source>
</evidence>
<evidence type="ECO:0000313" key="1">
    <source>
        <dbReference type="EMBL" id="MBD2499682.1"/>
    </source>
</evidence>
<keyword evidence="2" id="KW-1185">Reference proteome</keyword>
<comment type="caution">
    <text evidence="1">The sequence shown here is derived from an EMBL/GenBank/DDBJ whole genome shotgun (WGS) entry which is preliminary data.</text>
</comment>
<organism evidence="1 2">
    <name type="scientific">Anabaena azotica FACHB-119</name>
    <dbReference type="NCBI Taxonomy" id="947527"/>
    <lineage>
        <taxon>Bacteria</taxon>
        <taxon>Bacillati</taxon>
        <taxon>Cyanobacteriota</taxon>
        <taxon>Cyanophyceae</taxon>
        <taxon>Nostocales</taxon>
        <taxon>Nostocaceae</taxon>
        <taxon>Anabaena</taxon>
        <taxon>Anabaena azotica</taxon>
    </lineage>
</organism>
<reference evidence="1 2" key="1">
    <citation type="journal article" date="2020" name="ISME J.">
        <title>Comparative genomics reveals insights into cyanobacterial evolution and habitat adaptation.</title>
        <authorList>
            <person name="Chen M.Y."/>
            <person name="Teng W.K."/>
            <person name="Zhao L."/>
            <person name="Hu C.X."/>
            <person name="Zhou Y.K."/>
            <person name="Han B.P."/>
            <person name="Song L.R."/>
            <person name="Shu W.S."/>
        </authorList>
    </citation>
    <scope>NUCLEOTIDE SEQUENCE [LARGE SCALE GENOMIC DNA]</scope>
    <source>
        <strain evidence="1 2">FACHB-119</strain>
    </source>
</reference>
<gene>
    <name evidence="1" type="ORF">H6G83_03445</name>
</gene>
<sequence length="72" mass="7777">MPQIAFAVALCLYWPGLYYRRLKNPSPNLSPTRREALISPSSLPSARRANVGKGAGGLGLALAFPHDLKSQN</sequence>
<accession>A0ABR8CXX7</accession>
<dbReference type="EMBL" id="JACJSG010000003">
    <property type="protein sequence ID" value="MBD2499682.1"/>
    <property type="molecule type" value="Genomic_DNA"/>
</dbReference>
<name>A0ABR8CXX7_9NOST</name>
<dbReference type="RefSeq" id="WP_190467050.1">
    <property type="nucleotide sequence ID" value="NZ_JACJSG010000003.1"/>
</dbReference>
<protein>
    <submittedName>
        <fullName evidence="1">Uncharacterized protein</fullName>
    </submittedName>
</protein>